<comment type="caution">
    <text evidence="1">The sequence shown here is derived from an EMBL/GenBank/DDBJ whole genome shotgun (WGS) entry which is preliminary data.</text>
</comment>
<dbReference type="EMBL" id="JADEXF010000148">
    <property type="protein sequence ID" value="MBE9104588.1"/>
    <property type="molecule type" value="Genomic_DNA"/>
</dbReference>
<proteinExistence type="predicted"/>
<name>A0ABR9TW04_9NOSO</name>
<organism evidence="1 2">
    <name type="scientific">Nostoc cf. edaphicum LEGE 07299</name>
    <dbReference type="NCBI Taxonomy" id="2777974"/>
    <lineage>
        <taxon>Bacteria</taxon>
        <taxon>Bacillati</taxon>
        <taxon>Cyanobacteriota</taxon>
        <taxon>Cyanophyceae</taxon>
        <taxon>Nostocales</taxon>
        <taxon>Nostocaceae</taxon>
        <taxon>Nostoc</taxon>
    </lineage>
</organism>
<evidence type="ECO:0000313" key="1">
    <source>
        <dbReference type="EMBL" id="MBE9104588.1"/>
    </source>
</evidence>
<sequence length="119" mass="14112">MFPRFDIYKEILGAIKKRPGMYLGASPITELDMRLRGYSLARREVGVAPTEPEREFEGFQSWIEDKYGINSGQSWSKIILFYSVDEHEALQKFFELFEEYLNRNKSLEIDENSELNRKY</sequence>
<gene>
    <name evidence="1" type="ORF">IQ229_06450</name>
</gene>
<dbReference type="Proteomes" id="UP000647836">
    <property type="component" value="Unassembled WGS sequence"/>
</dbReference>
<accession>A0ABR9TW04</accession>
<keyword evidence="2" id="KW-1185">Reference proteome</keyword>
<protein>
    <submittedName>
        <fullName evidence="1">Uncharacterized protein</fullName>
    </submittedName>
</protein>
<evidence type="ECO:0000313" key="2">
    <source>
        <dbReference type="Proteomes" id="UP000647836"/>
    </source>
</evidence>
<reference evidence="1 2" key="1">
    <citation type="submission" date="2020-10" db="EMBL/GenBank/DDBJ databases">
        <authorList>
            <person name="Castelo-Branco R."/>
            <person name="Eusebio N."/>
            <person name="Adriana R."/>
            <person name="Vieira A."/>
            <person name="Brugerolle De Fraissinette N."/>
            <person name="Rezende De Castro R."/>
            <person name="Schneider M.P."/>
            <person name="Vasconcelos V."/>
            <person name="Leao P.N."/>
        </authorList>
    </citation>
    <scope>NUCLEOTIDE SEQUENCE [LARGE SCALE GENOMIC DNA]</scope>
    <source>
        <strain evidence="1 2">LEGE 07299</strain>
    </source>
</reference>